<accession>A0A397JAT6</accession>
<dbReference type="PANTHER" id="PTHR46093">
    <property type="entry name" value="ACYL-COA-BINDING DOMAIN-CONTAINING PROTEIN 5"/>
    <property type="match status" value="1"/>
</dbReference>
<keyword evidence="1" id="KW-0880">Kelch repeat</keyword>
<keyword evidence="4" id="KW-0472">Membrane</keyword>
<evidence type="ECO:0000313" key="7">
    <source>
        <dbReference type="Proteomes" id="UP000266861"/>
    </source>
</evidence>
<sequence>MMSPRWIKAKLVISMLMMMMIVKVEAYLNSPRYGHGAVLINKKIYIYGGREVSSTIEPYSIDNSNLNIINEFITLDVSKPFNTDNPPWVVDNNSGTNPNLFNHGITSGGGDLMIIFGGISDTTNTNNSVLWYCHTDKSSKLIQKSTLISSRIFFGGMASDNSKSYLIGGADSLTLEAMLPSQGIATININTIESDIAISNFISSSVASYDHTSTLLDGKVYVIGGVHYYYIESPFYVDMSSIGVYNTKDNTWSTLYATGVIPDPRRAHRAVGYDNTIIIHGGFNGNGDTNNLFKLNVLSLTWEKLNIAGQDPGARHGHTFTLVGTDYIIGTYGLSKTNSLLSNIFILNLKTLSWTNDYSSDKSTSSSSSSSKLIIVWVILGGAIILALIFLYCWIGRRRNSNNNNDPGARHGHTFTLVGTDYIIGTYGLSKTNSLLSNIFILNLKTLSWTNDYSSDKSTSSSSSSSKLIIVWVILGGAIILALIFLYCWIGRRRNSNNNNGGRNSNNNNDDDDNLPVGERFSPRNIVNLTIHVDFRGDNECEG</sequence>
<dbReference type="Pfam" id="PF24681">
    <property type="entry name" value="Kelch_KLHDC2_KLHL20_DRC7"/>
    <property type="match status" value="1"/>
</dbReference>
<keyword evidence="2" id="KW-0677">Repeat</keyword>
<protein>
    <recommendedName>
        <fullName evidence="8">Galactose oxidase</fullName>
    </recommendedName>
</protein>
<dbReference type="Gene3D" id="2.120.10.80">
    <property type="entry name" value="Kelch-type beta propeller"/>
    <property type="match status" value="2"/>
</dbReference>
<feature type="chain" id="PRO_5017256132" description="Galactose oxidase" evidence="5">
    <location>
        <begin position="27"/>
        <end position="543"/>
    </location>
</feature>
<organism evidence="6 7">
    <name type="scientific">Diversispora epigaea</name>
    <dbReference type="NCBI Taxonomy" id="1348612"/>
    <lineage>
        <taxon>Eukaryota</taxon>
        <taxon>Fungi</taxon>
        <taxon>Fungi incertae sedis</taxon>
        <taxon>Mucoromycota</taxon>
        <taxon>Glomeromycotina</taxon>
        <taxon>Glomeromycetes</taxon>
        <taxon>Diversisporales</taxon>
        <taxon>Diversisporaceae</taxon>
        <taxon>Diversispora</taxon>
    </lineage>
</organism>
<evidence type="ECO:0000256" key="3">
    <source>
        <dbReference type="SAM" id="MobiDB-lite"/>
    </source>
</evidence>
<keyword evidence="7" id="KW-1185">Reference proteome</keyword>
<dbReference type="OrthoDB" id="432528at2759"/>
<evidence type="ECO:0000256" key="4">
    <source>
        <dbReference type="SAM" id="Phobius"/>
    </source>
</evidence>
<keyword evidence="4" id="KW-0812">Transmembrane</keyword>
<dbReference type="SUPFAM" id="SSF117281">
    <property type="entry name" value="Kelch motif"/>
    <property type="match status" value="1"/>
</dbReference>
<evidence type="ECO:0000256" key="1">
    <source>
        <dbReference type="ARBA" id="ARBA00022441"/>
    </source>
</evidence>
<evidence type="ECO:0008006" key="8">
    <source>
        <dbReference type="Google" id="ProtNLM"/>
    </source>
</evidence>
<dbReference type="PANTHER" id="PTHR46093:SF18">
    <property type="entry name" value="FIBRONECTIN TYPE-III DOMAIN-CONTAINING PROTEIN"/>
    <property type="match status" value="1"/>
</dbReference>
<feature type="compositionally biased region" description="Low complexity" evidence="3">
    <location>
        <begin position="498"/>
        <end position="508"/>
    </location>
</feature>
<feature type="transmembrane region" description="Helical" evidence="4">
    <location>
        <begin position="374"/>
        <end position="395"/>
    </location>
</feature>
<gene>
    <name evidence="6" type="ORF">Glove_86g141</name>
</gene>
<name>A0A397JAT6_9GLOM</name>
<proteinExistence type="predicted"/>
<dbReference type="EMBL" id="PQFF01000082">
    <property type="protein sequence ID" value="RHZ83928.1"/>
    <property type="molecule type" value="Genomic_DNA"/>
</dbReference>
<feature type="region of interest" description="Disordered" evidence="3">
    <location>
        <begin position="498"/>
        <end position="517"/>
    </location>
</feature>
<feature type="transmembrane region" description="Helical" evidence="4">
    <location>
        <begin position="469"/>
        <end position="490"/>
    </location>
</feature>
<reference evidence="6 7" key="1">
    <citation type="submission" date="2018-08" db="EMBL/GenBank/DDBJ databases">
        <title>Genome and evolution of the arbuscular mycorrhizal fungus Diversispora epigaea (formerly Glomus versiforme) and its bacterial endosymbionts.</title>
        <authorList>
            <person name="Sun X."/>
            <person name="Fei Z."/>
            <person name="Harrison M."/>
        </authorList>
    </citation>
    <scope>NUCLEOTIDE SEQUENCE [LARGE SCALE GENOMIC DNA]</scope>
    <source>
        <strain evidence="6 7">IT104</strain>
    </source>
</reference>
<evidence type="ECO:0000256" key="5">
    <source>
        <dbReference type="SAM" id="SignalP"/>
    </source>
</evidence>
<evidence type="ECO:0000313" key="6">
    <source>
        <dbReference type="EMBL" id="RHZ83928.1"/>
    </source>
</evidence>
<dbReference type="InterPro" id="IPR015915">
    <property type="entry name" value="Kelch-typ_b-propeller"/>
</dbReference>
<evidence type="ECO:0000256" key="2">
    <source>
        <dbReference type="ARBA" id="ARBA00022737"/>
    </source>
</evidence>
<dbReference type="Proteomes" id="UP000266861">
    <property type="component" value="Unassembled WGS sequence"/>
</dbReference>
<keyword evidence="5" id="KW-0732">Signal</keyword>
<keyword evidence="4" id="KW-1133">Transmembrane helix</keyword>
<feature type="signal peptide" evidence="5">
    <location>
        <begin position="1"/>
        <end position="26"/>
    </location>
</feature>
<comment type="caution">
    <text evidence="6">The sequence shown here is derived from an EMBL/GenBank/DDBJ whole genome shotgun (WGS) entry which is preliminary data.</text>
</comment>
<dbReference type="AlphaFoldDB" id="A0A397JAT6"/>